<reference evidence="7" key="1">
    <citation type="submission" date="2011-08" db="EMBL/GenBank/DDBJ databases">
        <authorList>
            <person name="Rombauts S."/>
        </authorList>
    </citation>
    <scope>NUCLEOTIDE SEQUENCE</scope>
    <source>
        <strain evidence="7">London</strain>
    </source>
</reference>
<feature type="region of interest" description="Disordered" evidence="2">
    <location>
        <begin position="393"/>
        <end position="422"/>
    </location>
</feature>
<dbReference type="Gene3D" id="2.60.40.4100">
    <property type="entry name" value="Zona pellucida, ZP-C domain"/>
    <property type="match status" value="1"/>
</dbReference>
<evidence type="ECO:0000256" key="4">
    <source>
        <dbReference type="SAM" id="SignalP"/>
    </source>
</evidence>
<organism evidence="6 7">
    <name type="scientific">Tetranychus urticae</name>
    <name type="common">Two-spotted spider mite</name>
    <dbReference type="NCBI Taxonomy" id="32264"/>
    <lineage>
        <taxon>Eukaryota</taxon>
        <taxon>Metazoa</taxon>
        <taxon>Ecdysozoa</taxon>
        <taxon>Arthropoda</taxon>
        <taxon>Chelicerata</taxon>
        <taxon>Arachnida</taxon>
        <taxon>Acari</taxon>
        <taxon>Acariformes</taxon>
        <taxon>Trombidiformes</taxon>
        <taxon>Prostigmata</taxon>
        <taxon>Eleutherengona</taxon>
        <taxon>Raphignathae</taxon>
        <taxon>Tetranychoidea</taxon>
        <taxon>Tetranychidae</taxon>
        <taxon>Tetranychus</taxon>
    </lineage>
</organism>
<name>T1JTD1_TETUR</name>
<feature type="transmembrane region" description="Helical" evidence="3">
    <location>
        <begin position="312"/>
        <end position="336"/>
    </location>
</feature>
<dbReference type="Pfam" id="PF00100">
    <property type="entry name" value="Zona_pellucida"/>
    <property type="match status" value="1"/>
</dbReference>
<keyword evidence="3" id="KW-0472">Membrane</keyword>
<feature type="signal peptide" evidence="4">
    <location>
        <begin position="1"/>
        <end position="22"/>
    </location>
</feature>
<evidence type="ECO:0000313" key="6">
    <source>
        <dbReference type="EnsemblMetazoa" id="tetur01g13680.1"/>
    </source>
</evidence>
<feature type="domain" description="ZP" evidence="5">
    <location>
        <begin position="36"/>
        <end position="267"/>
    </location>
</feature>
<protein>
    <recommendedName>
        <fullName evidence="5">ZP domain-containing protein</fullName>
    </recommendedName>
</protein>
<keyword evidence="3" id="KW-1133">Transmembrane helix</keyword>
<dbReference type="InterPro" id="IPR042235">
    <property type="entry name" value="ZP-C_dom"/>
</dbReference>
<accession>T1JTD1</accession>
<dbReference type="PANTHER" id="PTHR46560">
    <property type="entry name" value="CYPHER, ISOFORM B"/>
    <property type="match status" value="1"/>
</dbReference>
<dbReference type="eggNOG" id="ENOG502QRCZ">
    <property type="taxonomic scope" value="Eukaryota"/>
</dbReference>
<sequence length="422" mass="47672">MFFNFNFPFFIIISSLIHHGYTEEDSTTWEPTINARCERGMMIINVLTLDPFYGVIHTEDFRKKDSCRVFGIGSTNTTLRISAVASEEDDNFCGVQRHKSIDEDRAVTIAVRIHRDLELSVDRYYSIACSQTFSTNSRTPSRSRVTLKLVNEAGSDTSRRLIHGNRYKLQVDITNPDPSYGLYIRNCVAFSSVNSTEIDLINQNGCPIDESIISPFDYTNSTSTVEATIKSMFKFPGTNRVFIQCAVLLCKGGCNFNIDCEDTFTKRSSISKIRPDSNVMQILASTTVFVVDPGEDILDYIRYNEECTVSRFPWLVTLCTVLGILLLIMLIVNIFLCTTLTCTCTKTEVVEKEDASELEDYDPYKIDWAANNNMPVHGSTYGSRSSLAKHLNDGNESDFRPNSRYSSQPSVKRVPAQTYANY</sequence>
<dbReference type="EnsemblMetazoa" id="tetur01g13680.1">
    <property type="protein sequence ID" value="tetur01g13680.1"/>
    <property type="gene ID" value="tetur01g13680"/>
</dbReference>
<feature type="chain" id="PRO_5004580613" description="ZP domain-containing protein" evidence="4">
    <location>
        <begin position="23"/>
        <end position="422"/>
    </location>
</feature>
<reference evidence="6" key="2">
    <citation type="submission" date="2015-06" db="UniProtKB">
        <authorList>
            <consortium name="EnsemblMetazoa"/>
        </authorList>
    </citation>
    <scope>IDENTIFICATION</scope>
</reference>
<dbReference type="InterPro" id="IPR001507">
    <property type="entry name" value="ZP_dom"/>
</dbReference>
<dbReference type="PANTHER" id="PTHR46560:SF9">
    <property type="entry name" value="ZP DOMAIN-CONTAINING PROTEIN"/>
    <property type="match status" value="1"/>
</dbReference>
<evidence type="ECO:0000256" key="2">
    <source>
        <dbReference type="SAM" id="MobiDB-lite"/>
    </source>
</evidence>
<dbReference type="EMBL" id="CAEY01000474">
    <property type="status" value="NOT_ANNOTATED_CDS"/>
    <property type="molecule type" value="Genomic_DNA"/>
</dbReference>
<dbReference type="STRING" id="32264.T1JTD1"/>
<dbReference type="KEGG" id="tut:107366494"/>
<dbReference type="OMA" id="TAPEYCG"/>
<dbReference type="InterPro" id="IPR056953">
    <property type="entry name" value="CUT_N"/>
</dbReference>
<dbReference type="PROSITE" id="PS51034">
    <property type="entry name" value="ZP_2"/>
    <property type="match status" value="1"/>
</dbReference>
<evidence type="ECO:0000259" key="5">
    <source>
        <dbReference type="PROSITE" id="PS51034"/>
    </source>
</evidence>
<dbReference type="SMART" id="SM00241">
    <property type="entry name" value="ZP"/>
    <property type="match status" value="1"/>
</dbReference>
<dbReference type="InterPro" id="IPR055355">
    <property type="entry name" value="ZP-C"/>
</dbReference>
<evidence type="ECO:0000313" key="7">
    <source>
        <dbReference type="Proteomes" id="UP000015104"/>
    </source>
</evidence>
<dbReference type="Pfam" id="PF25057">
    <property type="entry name" value="CUT_N"/>
    <property type="match status" value="1"/>
</dbReference>
<gene>
    <name evidence="6" type="primary">107366494</name>
</gene>
<keyword evidence="4" id="KW-0732">Signal</keyword>
<keyword evidence="3" id="KW-0812">Transmembrane</keyword>
<dbReference type="Proteomes" id="UP000015104">
    <property type="component" value="Unassembled WGS sequence"/>
</dbReference>
<evidence type="ECO:0000256" key="3">
    <source>
        <dbReference type="SAM" id="Phobius"/>
    </source>
</evidence>
<keyword evidence="7" id="KW-1185">Reference proteome</keyword>
<dbReference type="HOGENOM" id="CLU_056630_0_0_1"/>
<proteinExistence type="predicted"/>
<dbReference type="AlphaFoldDB" id="T1JTD1"/>
<keyword evidence="1" id="KW-1015">Disulfide bond</keyword>
<evidence type="ECO:0000256" key="1">
    <source>
        <dbReference type="ARBA" id="ARBA00023157"/>
    </source>
</evidence>
<dbReference type="OrthoDB" id="6415313at2759"/>